<accession>A0A1D1UVT4</accession>
<dbReference type="Proteomes" id="UP000186922">
    <property type="component" value="Unassembled WGS sequence"/>
</dbReference>
<protein>
    <submittedName>
        <fullName evidence="1">Uncharacterized protein</fullName>
    </submittedName>
</protein>
<comment type="caution">
    <text evidence="1">The sequence shown here is derived from an EMBL/GenBank/DDBJ whole genome shotgun (WGS) entry which is preliminary data.</text>
</comment>
<reference evidence="1 2" key="1">
    <citation type="journal article" date="2016" name="Nat. Commun.">
        <title>Extremotolerant tardigrade genome and improved radiotolerance of human cultured cells by tardigrade-unique protein.</title>
        <authorList>
            <person name="Hashimoto T."/>
            <person name="Horikawa D.D."/>
            <person name="Saito Y."/>
            <person name="Kuwahara H."/>
            <person name="Kozuka-Hata H."/>
            <person name="Shin-I T."/>
            <person name="Minakuchi Y."/>
            <person name="Ohishi K."/>
            <person name="Motoyama A."/>
            <person name="Aizu T."/>
            <person name="Enomoto A."/>
            <person name="Kondo K."/>
            <person name="Tanaka S."/>
            <person name="Hara Y."/>
            <person name="Koshikawa S."/>
            <person name="Sagara H."/>
            <person name="Miura T."/>
            <person name="Yokobori S."/>
            <person name="Miyagawa K."/>
            <person name="Suzuki Y."/>
            <person name="Kubo T."/>
            <person name="Oyama M."/>
            <person name="Kohara Y."/>
            <person name="Fujiyama A."/>
            <person name="Arakawa K."/>
            <person name="Katayama T."/>
            <person name="Toyoda A."/>
            <person name="Kunieda T."/>
        </authorList>
    </citation>
    <scope>NUCLEOTIDE SEQUENCE [LARGE SCALE GENOMIC DNA]</scope>
    <source>
        <strain evidence="1 2">YOKOZUNA-1</strain>
    </source>
</reference>
<dbReference type="AlphaFoldDB" id="A0A1D1UVT4"/>
<proteinExistence type="predicted"/>
<evidence type="ECO:0000313" key="1">
    <source>
        <dbReference type="EMBL" id="GAU91852.1"/>
    </source>
</evidence>
<gene>
    <name evidence="1" type="primary">RvY_04031-1</name>
    <name evidence="1" type="synonym">RvY_04031.1</name>
    <name evidence="1" type="ORF">RvY_04031</name>
</gene>
<name>A0A1D1UVT4_RAMVA</name>
<sequence>METFLFFANLVQAFEITGDKNEAQKMMADMTLALINSPPPFNVQFLPRQK</sequence>
<dbReference type="EMBL" id="BDGG01000002">
    <property type="protein sequence ID" value="GAU91852.1"/>
    <property type="molecule type" value="Genomic_DNA"/>
</dbReference>
<evidence type="ECO:0000313" key="2">
    <source>
        <dbReference type="Proteomes" id="UP000186922"/>
    </source>
</evidence>
<keyword evidence="2" id="KW-1185">Reference proteome</keyword>
<organism evidence="1 2">
    <name type="scientific">Ramazzottius varieornatus</name>
    <name type="common">Water bear</name>
    <name type="synonym">Tardigrade</name>
    <dbReference type="NCBI Taxonomy" id="947166"/>
    <lineage>
        <taxon>Eukaryota</taxon>
        <taxon>Metazoa</taxon>
        <taxon>Ecdysozoa</taxon>
        <taxon>Tardigrada</taxon>
        <taxon>Eutardigrada</taxon>
        <taxon>Parachela</taxon>
        <taxon>Hypsibioidea</taxon>
        <taxon>Ramazzottiidae</taxon>
        <taxon>Ramazzottius</taxon>
    </lineage>
</organism>